<feature type="transmembrane region" description="Helical" evidence="7">
    <location>
        <begin position="330"/>
        <end position="351"/>
    </location>
</feature>
<feature type="transmembrane region" description="Helical" evidence="7">
    <location>
        <begin position="296"/>
        <end position="318"/>
    </location>
</feature>
<keyword evidence="6 7" id="KW-0472">Membrane</keyword>
<evidence type="ECO:0000256" key="7">
    <source>
        <dbReference type="SAM" id="Phobius"/>
    </source>
</evidence>
<keyword evidence="5 7" id="KW-1133">Transmembrane helix</keyword>
<evidence type="ECO:0000256" key="3">
    <source>
        <dbReference type="ARBA" id="ARBA00022448"/>
    </source>
</evidence>
<evidence type="ECO:0000256" key="6">
    <source>
        <dbReference type="ARBA" id="ARBA00023136"/>
    </source>
</evidence>
<proteinExistence type="inferred from homology"/>
<keyword evidence="4 7" id="KW-0812">Transmembrane</keyword>
<name>A0ABR5AQU6_BACBA</name>
<dbReference type="Proteomes" id="UP000031982">
    <property type="component" value="Unassembled WGS sequence"/>
</dbReference>
<feature type="transmembrane region" description="Helical" evidence="7">
    <location>
        <begin position="59"/>
        <end position="80"/>
    </location>
</feature>
<dbReference type="Pfam" id="PF00860">
    <property type="entry name" value="Xan_ur_permease"/>
    <property type="match status" value="1"/>
</dbReference>
<comment type="similarity">
    <text evidence="2">Belongs to the nucleobase:cation symporter-2 (NCS2) (TC 2.A.40) family.</text>
</comment>
<accession>A0ABR5AQU6</accession>
<feature type="transmembrane region" description="Helical" evidence="7">
    <location>
        <begin position="204"/>
        <end position="221"/>
    </location>
</feature>
<dbReference type="PANTHER" id="PTHR42810">
    <property type="entry name" value="PURINE PERMEASE C1399.01C-RELATED"/>
    <property type="match status" value="1"/>
</dbReference>
<dbReference type="NCBIfam" id="NF037981">
    <property type="entry name" value="NCS2_1"/>
    <property type="match status" value="1"/>
</dbReference>
<evidence type="ECO:0000313" key="9">
    <source>
        <dbReference type="Proteomes" id="UP000031982"/>
    </source>
</evidence>
<comment type="subcellular location">
    <subcellularLocation>
        <location evidence="1">Membrane</location>
        <topology evidence="1">Multi-pass membrane protein</topology>
    </subcellularLocation>
</comment>
<evidence type="ECO:0000256" key="4">
    <source>
        <dbReference type="ARBA" id="ARBA00022692"/>
    </source>
</evidence>
<evidence type="ECO:0000313" key="8">
    <source>
        <dbReference type="EMBL" id="KIL77010.1"/>
    </source>
</evidence>
<comment type="caution">
    <text evidence="8">The sequence shown here is derived from an EMBL/GenBank/DDBJ whole genome shotgun (WGS) entry which is preliminary data.</text>
</comment>
<feature type="transmembrane region" description="Helical" evidence="7">
    <location>
        <begin position="418"/>
        <end position="437"/>
    </location>
</feature>
<dbReference type="NCBIfam" id="NF008502">
    <property type="entry name" value="PRK11412.1"/>
    <property type="match status" value="1"/>
</dbReference>
<evidence type="ECO:0000256" key="2">
    <source>
        <dbReference type="ARBA" id="ARBA00008821"/>
    </source>
</evidence>
<sequence>MVFFFIRRRVQGGGEKKMRVFKALPTSMAAIQWVFFIFANTIVVPVSIGTAFDLSAQEVAMTLRSSLIFTGAACVLQGLWGHRYPLMEGHSGLMWGLLLNLSASASALGMDLQTIGGGVATGMMASAVFMIAAGLLGLSSVIKKVFTPMVMSVYLFLLSAQLIFIFFSGMLKLTPEGTLDVPVSLLSVGIVFLVTILKVKGKGAISNFSILIGIVVGWILHNCFFPGDAALSASSQSFSLFPLGAPNLEWGIVLTTFTAGVLNISNTIASIQAAGRLYCQEPSESRYSRSLTLTGFYTAAGSVLGLVPYAPFTSTIGFLESTRILERLPFLLGGALFSLLGLIPAVGSFFAAMPMTIGNAVLFVAYLQLFGTALQSIQGTIFNSNTIFRIALPVLAGISLMTVDPQIFSQLPVYMQPLFSNGLIMGVLLSMALELSIKWERYESPRRFEP</sequence>
<reference evidence="8 9" key="1">
    <citation type="submission" date="2015-01" db="EMBL/GenBank/DDBJ databases">
        <title>Genome Assembly of Bacillus badius MTCC 1458.</title>
        <authorList>
            <person name="Verma A."/>
            <person name="Khatri I."/>
            <person name="Mual P."/>
            <person name="Subramanian S."/>
            <person name="Krishnamurthi S."/>
        </authorList>
    </citation>
    <scope>NUCLEOTIDE SEQUENCE [LARGE SCALE GENOMIC DNA]</scope>
    <source>
        <strain evidence="8 9">MTCC 1458</strain>
    </source>
</reference>
<dbReference type="InterPro" id="IPR006043">
    <property type="entry name" value="NCS2"/>
</dbReference>
<evidence type="ECO:0000256" key="1">
    <source>
        <dbReference type="ARBA" id="ARBA00004141"/>
    </source>
</evidence>
<dbReference type="EMBL" id="JXLP01000019">
    <property type="protein sequence ID" value="KIL77010.1"/>
    <property type="molecule type" value="Genomic_DNA"/>
</dbReference>
<keyword evidence="3" id="KW-0813">Transport</keyword>
<gene>
    <name evidence="8" type="ORF">SD77_1970</name>
</gene>
<feature type="transmembrane region" description="Helical" evidence="7">
    <location>
        <begin position="179"/>
        <end position="197"/>
    </location>
</feature>
<organism evidence="8 9">
    <name type="scientific">Bacillus badius</name>
    <dbReference type="NCBI Taxonomy" id="1455"/>
    <lineage>
        <taxon>Bacteria</taxon>
        <taxon>Bacillati</taxon>
        <taxon>Bacillota</taxon>
        <taxon>Bacilli</taxon>
        <taxon>Bacillales</taxon>
        <taxon>Bacillaceae</taxon>
        <taxon>Pseudobacillus</taxon>
    </lineage>
</organism>
<feature type="transmembrane region" description="Helical" evidence="7">
    <location>
        <begin position="357"/>
        <end position="374"/>
    </location>
</feature>
<feature type="transmembrane region" description="Helical" evidence="7">
    <location>
        <begin position="115"/>
        <end position="138"/>
    </location>
</feature>
<evidence type="ECO:0000256" key="5">
    <source>
        <dbReference type="ARBA" id="ARBA00022989"/>
    </source>
</evidence>
<keyword evidence="9" id="KW-1185">Reference proteome</keyword>
<protein>
    <submittedName>
        <fullName evidence="8">Xanthine permease</fullName>
    </submittedName>
</protein>
<dbReference type="PANTHER" id="PTHR42810:SF6">
    <property type="entry name" value="PURINE PERMEASE YBBY-RELATED"/>
    <property type="match status" value="1"/>
</dbReference>
<feature type="transmembrane region" description="Helical" evidence="7">
    <location>
        <begin position="145"/>
        <end position="167"/>
    </location>
</feature>